<accession>A0ABV3X5B5</accession>
<dbReference type="PANTHER" id="PTHR43337:SF1">
    <property type="entry name" value="XANTHINE_URACIL PERMEASE C887.17-RELATED"/>
    <property type="match status" value="1"/>
</dbReference>
<protein>
    <submittedName>
        <fullName evidence="10">NCS2 family permease</fullName>
    </submittedName>
</protein>
<feature type="transmembrane region" description="Helical" evidence="9">
    <location>
        <begin position="435"/>
        <end position="455"/>
    </location>
</feature>
<evidence type="ECO:0000256" key="9">
    <source>
        <dbReference type="SAM" id="Phobius"/>
    </source>
</evidence>
<evidence type="ECO:0000313" key="11">
    <source>
        <dbReference type="Proteomes" id="UP001559623"/>
    </source>
</evidence>
<gene>
    <name evidence="10" type="ORF">QCO44_04970</name>
</gene>
<evidence type="ECO:0000256" key="7">
    <source>
        <dbReference type="ARBA" id="ARBA00023136"/>
    </source>
</evidence>
<feature type="transmembrane region" description="Helical" evidence="9">
    <location>
        <begin position="207"/>
        <end position="228"/>
    </location>
</feature>
<feature type="transmembrane region" description="Helical" evidence="9">
    <location>
        <begin position="22"/>
        <end position="43"/>
    </location>
</feature>
<dbReference type="RefSeq" id="WP_368846727.1">
    <property type="nucleotide sequence ID" value="NZ_CP194411.1"/>
</dbReference>
<feature type="transmembrane region" description="Helical" evidence="9">
    <location>
        <begin position="395"/>
        <end position="415"/>
    </location>
</feature>
<sequence>MENMLENLFHLRKNGTTVQTEMLAGLTTFMTMAYILAVNPLILGSTGMDAGAVFTATALASGIAGFLMAAFANLPFALSSAMGLNAFFAYTVVGQMGYPWQLALTAVLCEGLIFILLSLTNVREALFNAIPMTLKSAVSVGIGLFITFIGLQNAHVVVAGPKLVAMFSFSKAIADGTFHSEGVAVLLALFGILLTAVLVMQRVKGHILIGIFVVWGLGIVLELLGVYIPAPEQGYFSLLPNGIVAMPVSLAPTLMQFDFQAVLSLDFFVVMFAFLFVDLFDTLGTLIGCASRADMLDEKGRLPRVKGALLADACGTTIGACLGTSTISTYVESSAGIVEGGRTGLTAVTAALLFFVALFFSPLFLAVPGFATAPALVIVGFLMMQQVSRIPWDKLIEAIPAFVCIAVMPFVYSIADGIAFGIISYTFLHVAAGRFRQLTWLMYALTLLFILKYAWL</sequence>
<evidence type="ECO:0000256" key="8">
    <source>
        <dbReference type="PIRNR" id="PIRNR005353"/>
    </source>
</evidence>
<feature type="transmembrane region" description="Helical" evidence="9">
    <location>
        <begin position="343"/>
        <end position="360"/>
    </location>
</feature>
<reference evidence="10 11" key="1">
    <citation type="submission" date="2023-04" db="EMBL/GenBank/DDBJ databases">
        <title>Genome Sequence of Selenomonas sputigena ATCC 33150.</title>
        <authorList>
            <person name="Miller D.P."/>
            <person name="Anvari S."/>
            <person name="Polson S.W."/>
            <person name="Macdonald M."/>
            <person name="Mcdowell J.V."/>
        </authorList>
    </citation>
    <scope>NUCLEOTIDE SEQUENCE [LARGE SCALE GENOMIC DNA]</scope>
    <source>
        <strain evidence="10 11">ATCC 33150</strain>
    </source>
</reference>
<dbReference type="Pfam" id="PF00860">
    <property type="entry name" value="Xan_ur_permease"/>
    <property type="match status" value="1"/>
</dbReference>
<evidence type="ECO:0000256" key="5">
    <source>
        <dbReference type="ARBA" id="ARBA00022692"/>
    </source>
</evidence>
<dbReference type="PANTHER" id="PTHR43337">
    <property type="entry name" value="XANTHINE/URACIL PERMEASE C887.17-RELATED"/>
    <property type="match status" value="1"/>
</dbReference>
<evidence type="ECO:0000256" key="2">
    <source>
        <dbReference type="ARBA" id="ARBA00005697"/>
    </source>
</evidence>
<name>A0ABV3X5B5_9FIRM</name>
<feature type="transmembrane region" description="Helical" evidence="9">
    <location>
        <begin position="98"/>
        <end position="117"/>
    </location>
</feature>
<feature type="transmembrane region" description="Helical" evidence="9">
    <location>
        <begin position="178"/>
        <end position="200"/>
    </location>
</feature>
<keyword evidence="7 8" id="KW-0472">Membrane</keyword>
<evidence type="ECO:0000256" key="6">
    <source>
        <dbReference type="ARBA" id="ARBA00022989"/>
    </source>
</evidence>
<evidence type="ECO:0000256" key="3">
    <source>
        <dbReference type="ARBA" id="ARBA00022448"/>
    </source>
</evidence>
<comment type="caution">
    <text evidence="10">The sequence shown here is derived from an EMBL/GenBank/DDBJ whole genome shotgun (WGS) entry which is preliminary data.</text>
</comment>
<feature type="transmembrane region" description="Helical" evidence="9">
    <location>
        <begin position="267"/>
        <end position="288"/>
    </location>
</feature>
<comment type="subcellular location">
    <subcellularLocation>
        <location evidence="1 8">Cell membrane</location>
        <topology evidence="1 8">Multi-pass membrane protein</topology>
    </subcellularLocation>
</comment>
<keyword evidence="6 8" id="KW-1133">Transmembrane helix</keyword>
<keyword evidence="5 8" id="KW-0812">Transmembrane</keyword>
<proteinExistence type="inferred from homology"/>
<evidence type="ECO:0000256" key="1">
    <source>
        <dbReference type="ARBA" id="ARBA00004651"/>
    </source>
</evidence>
<feature type="transmembrane region" description="Helical" evidence="9">
    <location>
        <begin position="50"/>
        <end position="78"/>
    </location>
</feature>
<feature type="transmembrane region" description="Helical" evidence="9">
    <location>
        <begin position="308"/>
        <end position="331"/>
    </location>
</feature>
<evidence type="ECO:0000256" key="4">
    <source>
        <dbReference type="ARBA" id="ARBA00022475"/>
    </source>
</evidence>
<dbReference type="PIRSF" id="PIRSF005353">
    <property type="entry name" value="PbuG"/>
    <property type="match status" value="1"/>
</dbReference>
<keyword evidence="4 8" id="KW-1003">Cell membrane</keyword>
<dbReference type="InterPro" id="IPR026033">
    <property type="entry name" value="Azg-like_bact_archaea"/>
</dbReference>
<organism evidence="10 11">
    <name type="scientific">Selenomonas sputigena</name>
    <dbReference type="NCBI Taxonomy" id="69823"/>
    <lineage>
        <taxon>Bacteria</taxon>
        <taxon>Bacillati</taxon>
        <taxon>Bacillota</taxon>
        <taxon>Negativicutes</taxon>
        <taxon>Selenomonadales</taxon>
        <taxon>Selenomonadaceae</taxon>
        <taxon>Selenomonas</taxon>
    </lineage>
</organism>
<dbReference type="InterPro" id="IPR006043">
    <property type="entry name" value="NCS2"/>
</dbReference>
<keyword evidence="3 8" id="KW-0813">Transport</keyword>
<evidence type="ECO:0000313" key="10">
    <source>
        <dbReference type="EMBL" id="MEX5284995.1"/>
    </source>
</evidence>
<dbReference type="InterPro" id="IPR045018">
    <property type="entry name" value="Azg-like"/>
</dbReference>
<dbReference type="Proteomes" id="UP001559623">
    <property type="component" value="Unassembled WGS sequence"/>
</dbReference>
<comment type="similarity">
    <text evidence="2 8">Belongs to the nucleobase:cation symporter-2 (NCS2) (TC 2.A.40) family. Azg-like subfamily.</text>
</comment>
<feature type="transmembrane region" description="Helical" evidence="9">
    <location>
        <begin position="137"/>
        <end position="158"/>
    </location>
</feature>
<keyword evidence="11" id="KW-1185">Reference proteome</keyword>
<dbReference type="EMBL" id="JARVLH010000003">
    <property type="protein sequence ID" value="MEX5284995.1"/>
    <property type="molecule type" value="Genomic_DNA"/>
</dbReference>